<evidence type="ECO:0000259" key="3">
    <source>
        <dbReference type="SMART" id="SM00903"/>
    </source>
</evidence>
<keyword evidence="5" id="KW-1185">Reference proteome</keyword>
<dbReference type="Pfam" id="PF01613">
    <property type="entry name" value="Flavin_Reduct"/>
    <property type="match status" value="1"/>
</dbReference>
<dbReference type="GO" id="GO:0042602">
    <property type="term" value="F:riboflavin reductase (NADPH) activity"/>
    <property type="evidence" value="ECO:0007669"/>
    <property type="project" value="TreeGrafter"/>
</dbReference>
<evidence type="ECO:0000256" key="2">
    <source>
        <dbReference type="ARBA" id="ARBA00023002"/>
    </source>
</evidence>
<accession>A0A6L6Q7M0</accession>
<dbReference type="SMART" id="SM00903">
    <property type="entry name" value="Flavin_Reduct"/>
    <property type="match status" value="1"/>
</dbReference>
<name>A0A6L6Q7M0_9BURK</name>
<dbReference type="EMBL" id="WNLA01000021">
    <property type="protein sequence ID" value="MTW05218.1"/>
    <property type="molecule type" value="Genomic_DNA"/>
</dbReference>
<dbReference type="Proteomes" id="UP000484015">
    <property type="component" value="Unassembled WGS sequence"/>
</dbReference>
<dbReference type="InterPro" id="IPR012349">
    <property type="entry name" value="Split_barrel_FMN-bd"/>
</dbReference>
<evidence type="ECO:0000313" key="5">
    <source>
        <dbReference type="Proteomes" id="UP000484015"/>
    </source>
</evidence>
<dbReference type="PANTHER" id="PTHR30466">
    <property type="entry name" value="FLAVIN REDUCTASE"/>
    <property type="match status" value="1"/>
</dbReference>
<comment type="caution">
    <text evidence="4">The sequence shown here is derived from an EMBL/GenBank/DDBJ whole genome shotgun (WGS) entry which is preliminary data.</text>
</comment>
<sequence length="178" mass="19282">MNATAEISAECASQWQTPLDIRALRHALGSYPTGVAIVTSRAACGRPVGLTINSFASLSLDPPLVLWSLSSRSPSMAAFCDSRYFCINVLASNQDGLARAFANPDVADKFALVPPYSSPERMPLIPGSLSSFVCATELAQEAGDHKLFVGRVLRYYSEAGEPAVYHRGRFTKLQELRI</sequence>
<organism evidence="4 5">
    <name type="scientific">Pseudoduganella ginsengisoli</name>
    <dbReference type="NCBI Taxonomy" id="1462440"/>
    <lineage>
        <taxon>Bacteria</taxon>
        <taxon>Pseudomonadati</taxon>
        <taxon>Pseudomonadota</taxon>
        <taxon>Betaproteobacteria</taxon>
        <taxon>Burkholderiales</taxon>
        <taxon>Oxalobacteraceae</taxon>
        <taxon>Telluria group</taxon>
        <taxon>Pseudoduganella</taxon>
    </lineage>
</organism>
<protein>
    <submittedName>
        <fullName evidence="4">Flavin reductase</fullName>
    </submittedName>
</protein>
<dbReference type="PANTHER" id="PTHR30466:SF11">
    <property type="entry name" value="FLAVIN-DEPENDENT MONOOXYGENASE, REDUCTASE SUBUNIT HSAB"/>
    <property type="match status" value="1"/>
</dbReference>
<dbReference type="AlphaFoldDB" id="A0A6L6Q7M0"/>
<gene>
    <name evidence="4" type="ORF">GM668_24375</name>
</gene>
<dbReference type="Gene3D" id="2.30.110.10">
    <property type="entry name" value="Electron Transport, Fmn-binding Protein, Chain A"/>
    <property type="match status" value="1"/>
</dbReference>
<dbReference type="OrthoDB" id="9792858at2"/>
<comment type="similarity">
    <text evidence="1">Belongs to the non-flavoprotein flavin reductase family.</text>
</comment>
<dbReference type="RefSeq" id="WP_155441566.1">
    <property type="nucleotide sequence ID" value="NZ_WNLA01000021.1"/>
</dbReference>
<proteinExistence type="inferred from homology"/>
<dbReference type="InterPro" id="IPR002563">
    <property type="entry name" value="Flavin_Rdtase-like_dom"/>
</dbReference>
<dbReference type="GO" id="GO:0010181">
    <property type="term" value="F:FMN binding"/>
    <property type="evidence" value="ECO:0007669"/>
    <property type="project" value="InterPro"/>
</dbReference>
<dbReference type="InterPro" id="IPR050268">
    <property type="entry name" value="NADH-dep_flavin_reductase"/>
</dbReference>
<evidence type="ECO:0000256" key="1">
    <source>
        <dbReference type="ARBA" id="ARBA00008898"/>
    </source>
</evidence>
<keyword evidence="2" id="KW-0560">Oxidoreductase</keyword>
<feature type="domain" description="Flavin reductase like" evidence="3">
    <location>
        <begin position="28"/>
        <end position="172"/>
    </location>
</feature>
<evidence type="ECO:0000313" key="4">
    <source>
        <dbReference type="EMBL" id="MTW05218.1"/>
    </source>
</evidence>
<dbReference type="SUPFAM" id="SSF50475">
    <property type="entry name" value="FMN-binding split barrel"/>
    <property type="match status" value="1"/>
</dbReference>
<reference evidence="4 5" key="1">
    <citation type="submission" date="2019-11" db="EMBL/GenBank/DDBJ databases">
        <title>Type strains purchased from KCTC, JCM and DSMZ.</title>
        <authorList>
            <person name="Lu H."/>
        </authorList>
    </citation>
    <scope>NUCLEOTIDE SEQUENCE [LARGE SCALE GENOMIC DNA]</scope>
    <source>
        <strain evidence="4 5">KCTC 42409</strain>
    </source>
</reference>